<evidence type="ECO:0000256" key="8">
    <source>
        <dbReference type="ARBA" id="ARBA00023196"/>
    </source>
</evidence>
<comment type="function">
    <text evidence="1 11">Produces ATP from ADP in the presence of a proton gradient across the membrane.</text>
</comment>
<keyword evidence="7 11" id="KW-0472">Membrane</keyword>
<sequence>MSMADQMQVYVRLPARILFEGPATRLVATAANGSFGILPNHIDFVTALVPSVLLVTPLDAPEQVFGIDEGLLLKKGHTVEIAVRRGVHGADLESLRETVGERFAGMEDEERASRAALSRLEADMVRRFATLRRPHHEQ</sequence>
<keyword evidence="11" id="KW-0375">Hydrogen ion transport</keyword>
<dbReference type="EMBL" id="CP011971">
    <property type="protein sequence ID" value="AMN47996.1"/>
    <property type="molecule type" value="Genomic_DNA"/>
</dbReference>
<evidence type="ECO:0000256" key="9">
    <source>
        <dbReference type="ARBA" id="ARBA00030215"/>
    </source>
</evidence>
<keyword evidence="11" id="KW-1003">Cell membrane</keyword>
<keyword evidence="14" id="KW-1185">Reference proteome</keyword>
<evidence type="ECO:0000259" key="12">
    <source>
        <dbReference type="Pfam" id="PF02823"/>
    </source>
</evidence>
<dbReference type="RefSeq" id="WP_066921821.1">
    <property type="nucleotide sequence ID" value="NZ_CP011971.1"/>
</dbReference>
<dbReference type="Pfam" id="PF02823">
    <property type="entry name" value="ATP-synt_DE_N"/>
    <property type="match status" value="1"/>
</dbReference>
<dbReference type="Proteomes" id="UP000070250">
    <property type="component" value="Chromosome"/>
</dbReference>
<accession>A0A127FC68</accession>
<dbReference type="InterPro" id="IPR020546">
    <property type="entry name" value="ATP_synth_F1_dsu/esu_N"/>
</dbReference>
<dbReference type="SUPFAM" id="SSF51344">
    <property type="entry name" value="Epsilon subunit of F1F0-ATP synthase N-terminal domain"/>
    <property type="match status" value="1"/>
</dbReference>
<evidence type="ECO:0000256" key="10">
    <source>
        <dbReference type="ARBA" id="ARBA00031795"/>
    </source>
</evidence>
<evidence type="ECO:0000256" key="3">
    <source>
        <dbReference type="ARBA" id="ARBA00005712"/>
    </source>
</evidence>
<evidence type="ECO:0000256" key="6">
    <source>
        <dbReference type="ARBA" id="ARBA00023065"/>
    </source>
</evidence>
<organism evidence="13 14">
    <name type="scientific">Steroidobacter denitrificans</name>
    <dbReference type="NCBI Taxonomy" id="465721"/>
    <lineage>
        <taxon>Bacteria</taxon>
        <taxon>Pseudomonadati</taxon>
        <taxon>Pseudomonadota</taxon>
        <taxon>Gammaproteobacteria</taxon>
        <taxon>Steroidobacterales</taxon>
        <taxon>Steroidobacteraceae</taxon>
        <taxon>Steroidobacter</taxon>
    </lineage>
</organism>
<keyword evidence="5 11" id="KW-0813">Transport</keyword>
<keyword evidence="11" id="KW-0066">ATP synthesis</keyword>
<name>A0A127FC68_STEDE</name>
<comment type="similarity">
    <text evidence="3 11">Belongs to the ATPase epsilon chain family.</text>
</comment>
<dbReference type="STRING" id="465721.ACG33_12985"/>
<dbReference type="GO" id="GO:0005524">
    <property type="term" value="F:ATP binding"/>
    <property type="evidence" value="ECO:0007669"/>
    <property type="project" value="UniProtKB-UniRule"/>
</dbReference>
<dbReference type="PATRIC" id="fig|465721.4.peg.2778"/>
<evidence type="ECO:0000256" key="7">
    <source>
        <dbReference type="ARBA" id="ARBA00023136"/>
    </source>
</evidence>
<dbReference type="Gene3D" id="2.60.15.10">
    <property type="entry name" value="F0F1 ATP synthase delta/epsilon subunit, N-terminal"/>
    <property type="match status" value="1"/>
</dbReference>
<evidence type="ECO:0000256" key="1">
    <source>
        <dbReference type="ARBA" id="ARBA00003543"/>
    </source>
</evidence>
<keyword evidence="6 11" id="KW-0406">Ion transport</keyword>
<dbReference type="HAMAP" id="MF_00530">
    <property type="entry name" value="ATP_synth_epsil_bac"/>
    <property type="match status" value="1"/>
</dbReference>
<feature type="domain" description="ATP synthase F1 complex delta/epsilon subunit N-terminal" evidence="12">
    <location>
        <begin position="7"/>
        <end position="84"/>
    </location>
</feature>
<evidence type="ECO:0000256" key="4">
    <source>
        <dbReference type="ARBA" id="ARBA00014480"/>
    </source>
</evidence>
<dbReference type="KEGG" id="sdf:ACG33_12985"/>
<evidence type="ECO:0000256" key="11">
    <source>
        <dbReference type="HAMAP-Rule" id="MF_00530"/>
    </source>
</evidence>
<evidence type="ECO:0000313" key="13">
    <source>
        <dbReference type="EMBL" id="AMN47996.1"/>
    </source>
</evidence>
<comment type="subcellular location">
    <subcellularLocation>
        <location evidence="11">Cell membrane</location>
        <topology evidence="11">Peripheral membrane protein</topology>
    </subcellularLocation>
    <subcellularLocation>
        <location evidence="2">Endomembrane system</location>
        <topology evidence="2">Peripheral membrane protein</topology>
    </subcellularLocation>
</comment>
<dbReference type="InterPro" id="IPR001469">
    <property type="entry name" value="ATP_synth_F1_dsu/esu"/>
</dbReference>
<dbReference type="CDD" id="cd12152">
    <property type="entry name" value="F1-ATPase_delta"/>
    <property type="match status" value="1"/>
</dbReference>
<dbReference type="NCBIfam" id="TIGR03166">
    <property type="entry name" value="alt_F1F0_F1_eps"/>
    <property type="match status" value="1"/>
</dbReference>
<dbReference type="AlphaFoldDB" id="A0A127FC68"/>
<dbReference type="GO" id="GO:0045259">
    <property type="term" value="C:proton-transporting ATP synthase complex"/>
    <property type="evidence" value="ECO:0007669"/>
    <property type="project" value="UniProtKB-KW"/>
</dbReference>
<comment type="subunit">
    <text evidence="11">F-type ATPases have 2 components, CF(1) - the catalytic core - and CF(0) - the membrane proton channel. CF(1) has five subunits: alpha(3), beta(3), gamma(1), delta(1), epsilon(1). CF(0) has three main subunits: a, b and c.</text>
</comment>
<proteinExistence type="inferred from homology"/>
<dbReference type="GO" id="GO:0046933">
    <property type="term" value="F:proton-transporting ATP synthase activity, rotational mechanism"/>
    <property type="evidence" value="ECO:0007669"/>
    <property type="project" value="UniProtKB-UniRule"/>
</dbReference>
<reference evidence="13 14" key="1">
    <citation type="submission" date="2015-06" db="EMBL/GenBank/DDBJ databases">
        <title>A Comprehensive Approach to Explore the Metabolic and Phylogenetic Diversity of Bacterial Steroid Degradation in the Environment: Testosterone as an Example.</title>
        <authorList>
            <person name="Yang F.-C."/>
            <person name="Chen Y.-L."/>
            <person name="Yu C.-P."/>
            <person name="Tang S.-L."/>
            <person name="Wang P.-H."/>
            <person name="Ismail W."/>
            <person name="Wang C.-H."/>
            <person name="Yang C.-Y."/>
            <person name="Chiang Y.-R."/>
        </authorList>
    </citation>
    <scope>NUCLEOTIDE SEQUENCE [LARGE SCALE GENOMIC DNA]</scope>
    <source>
        <strain evidence="13 14">DSM 18526</strain>
    </source>
</reference>
<dbReference type="GO" id="GO:0012505">
    <property type="term" value="C:endomembrane system"/>
    <property type="evidence" value="ECO:0007669"/>
    <property type="project" value="UniProtKB-SubCell"/>
</dbReference>
<evidence type="ECO:0000256" key="2">
    <source>
        <dbReference type="ARBA" id="ARBA00004184"/>
    </source>
</evidence>
<dbReference type="OrthoDB" id="8546953at2"/>
<protein>
    <recommendedName>
        <fullName evidence="4 11">ATP synthase epsilon chain</fullName>
    </recommendedName>
    <alternativeName>
        <fullName evidence="10 11">ATP synthase F1 sector epsilon subunit</fullName>
    </alternativeName>
    <alternativeName>
        <fullName evidence="9 11">F-ATPase epsilon subunit</fullName>
    </alternativeName>
</protein>
<dbReference type="InterPro" id="IPR024037">
    <property type="entry name" value="Alt_ATP_synth_F1_esu"/>
</dbReference>
<dbReference type="GO" id="GO:0005886">
    <property type="term" value="C:plasma membrane"/>
    <property type="evidence" value="ECO:0007669"/>
    <property type="project" value="UniProtKB-SubCell"/>
</dbReference>
<evidence type="ECO:0000256" key="5">
    <source>
        <dbReference type="ARBA" id="ARBA00022448"/>
    </source>
</evidence>
<evidence type="ECO:0000313" key="14">
    <source>
        <dbReference type="Proteomes" id="UP000070250"/>
    </source>
</evidence>
<dbReference type="InterPro" id="IPR036771">
    <property type="entry name" value="ATPsynth_dsu/esu_N"/>
</dbReference>
<gene>
    <name evidence="11" type="primary">atpC</name>
    <name evidence="13" type="ORF">ACG33_12985</name>
</gene>
<keyword evidence="8 11" id="KW-0139">CF(1)</keyword>